<reference evidence="10 15" key="4">
    <citation type="submission" date="2018-05" db="EMBL/GenBank/DDBJ databases">
        <title>Vancomycin-resistant Enterococcus faecium strain from Chelyabinsk, Russia.</title>
        <authorList>
            <person name="Gostev V."/>
            <person name="Goncharov A."/>
            <person name="Kolodzhieva V."/>
            <person name="Suvorov A."/>
            <person name="Sidorenko S."/>
            <person name="Zueva L."/>
        </authorList>
    </citation>
    <scope>NUCLEOTIDE SEQUENCE [LARGE SCALE GENOMIC DNA]</scope>
    <source>
        <strain evidence="10 15">20</strain>
    </source>
</reference>
<comment type="cofactor">
    <cofactor evidence="1">
        <name>FMN</name>
        <dbReference type="ChEBI" id="CHEBI:58210"/>
    </cofactor>
</comment>
<dbReference type="PANTHER" id="PTHR33798">
    <property type="entry name" value="FLAVOPROTEIN OXYGENASE"/>
    <property type="match status" value="1"/>
</dbReference>
<dbReference type="EMBL" id="JAIFOC010000071">
    <property type="protein sequence ID" value="MBX4222998.1"/>
    <property type="molecule type" value="Genomic_DNA"/>
</dbReference>
<name>A0A133CKD9_ENTFC</name>
<evidence type="ECO:0000313" key="12">
    <source>
        <dbReference type="Proteomes" id="UP000070452"/>
    </source>
</evidence>
<reference evidence="7 12" key="1">
    <citation type="submission" date="2016-01" db="EMBL/GenBank/DDBJ databases">
        <title>Molecular Mechanisms for transfer of large genomic segments between Enterococcus faecium strains.</title>
        <authorList>
            <person name="Garcia-Solache M.A."/>
            <person name="Lebreton F."/>
            <person name="Mclaughlin R.E."/>
            <person name="Whiteaker J.D."/>
            <person name="Gilmore M.S."/>
            <person name="Rice L.B."/>
        </authorList>
    </citation>
    <scope>NUCLEOTIDE SEQUENCE [LARGE SCALE GENOMIC DNA]</scope>
    <source>
        <strain evidence="7 12">D344RRF x C68</strain>
    </source>
</reference>
<dbReference type="GO" id="GO:0010181">
    <property type="term" value="F:FMN binding"/>
    <property type="evidence" value="ECO:0007669"/>
    <property type="project" value="InterPro"/>
</dbReference>
<evidence type="ECO:0000313" key="13">
    <source>
        <dbReference type="Proteomes" id="UP000183509"/>
    </source>
</evidence>
<evidence type="ECO:0000256" key="4">
    <source>
        <dbReference type="ARBA" id="ARBA00038054"/>
    </source>
</evidence>
<dbReference type="RefSeq" id="WP_002287766.1">
    <property type="nucleotide sequence ID" value="NZ_AP022341.1"/>
</dbReference>
<dbReference type="Gene3D" id="2.30.110.10">
    <property type="entry name" value="Electron Transport, Fmn-binding Protein, Chain A"/>
    <property type="match status" value="1"/>
</dbReference>
<dbReference type="EMBL" id="LRHK01000001">
    <property type="protein sequence ID" value="KWX19173.1"/>
    <property type="molecule type" value="Genomic_DNA"/>
</dbReference>
<evidence type="ECO:0000313" key="6">
    <source>
        <dbReference type="EMBL" id="KAB7576236.1"/>
    </source>
</evidence>
<keyword evidence="3" id="KW-0288">FMN</keyword>
<keyword evidence="2" id="KW-0285">Flavoprotein</keyword>
<dbReference type="InterPro" id="IPR002563">
    <property type="entry name" value="Flavin_Rdtase-like_dom"/>
</dbReference>
<dbReference type="Pfam" id="PF01613">
    <property type="entry name" value="Flavin_Reduct"/>
    <property type="match status" value="1"/>
</dbReference>
<dbReference type="PANTHER" id="PTHR33798:SF5">
    <property type="entry name" value="FLAVIN REDUCTASE LIKE DOMAIN-CONTAINING PROTEIN"/>
    <property type="match status" value="1"/>
</dbReference>
<evidence type="ECO:0000256" key="1">
    <source>
        <dbReference type="ARBA" id="ARBA00001917"/>
    </source>
</evidence>
<organism evidence="9 14">
    <name type="scientific">Enterococcus faecium</name>
    <name type="common">Streptococcus faecium</name>
    <dbReference type="NCBI Taxonomy" id="1352"/>
    <lineage>
        <taxon>Bacteria</taxon>
        <taxon>Bacillati</taxon>
        <taxon>Bacillota</taxon>
        <taxon>Bacilli</taxon>
        <taxon>Lactobacillales</taxon>
        <taxon>Enterococcaceae</taxon>
        <taxon>Enterococcus</taxon>
    </lineage>
</organism>
<dbReference type="EMBL" id="WEFP01000001">
    <property type="protein sequence ID" value="KAB7576236.1"/>
    <property type="molecule type" value="Genomic_DNA"/>
</dbReference>
<protein>
    <submittedName>
        <fullName evidence="6">Flavin reductase family protein</fullName>
    </submittedName>
    <submittedName>
        <fullName evidence="11">Flavin reductase-like domain protein</fullName>
        <ecNumber evidence="11">1.5.1.30</ecNumber>
    </submittedName>
</protein>
<reference evidence="6 16" key="5">
    <citation type="submission" date="2019-10" db="EMBL/GenBank/DDBJ databases">
        <title>Evolutionary dynamics of vancomycin-resistant Enterococcus faecium during gastrointestinal tract colonization and bloodstream infection in immunocompromised pediatric patients.</title>
        <authorList>
            <person name="Chilambi G.S."/>
            <person name="Nordstrom H.R."/>
            <person name="Evans D.R."/>
            <person name="Ferrolino J."/>
            <person name="Hayden R.T."/>
            <person name="Maron G.M."/>
            <person name="Vo A.N."/>
            <person name="Gilmore M.S."/>
            <person name="Wolf J."/>
            <person name="Rosch J.W."/>
            <person name="Van Tyne D."/>
        </authorList>
    </citation>
    <scope>NUCLEOTIDE SEQUENCE [LARGE SCALE GENOMIC DNA]</scope>
    <source>
        <strain evidence="6 16">VRECG27</strain>
    </source>
</reference>
<dbReference type="Proteomes" id="UP000070452">
    <property type="component" value="Unassembled WGS sequence"/>
</dbReference>
<dbReference type="EC" id="1.5.1.30" evidence="11"/>
<comment type="caution">
    <text evidence="9">The sequence shown here is derived from an EMBL/GenBank/DDBJ whole genome shotgun (WGS) entry which is preliminary data.</text>
</comment>
<proteinExistence type="inferred from homology"/>
<dbReference type="STRING" id="1352.AL014_06470"/>
<dbReference type="EMBL" id="QHGU01000061">
    <property type="protein sequence ID" value="PZM55123.1"/>
    <property type="molecule type" value="Genomic_DNA"/>
</dbReference>
<evidence type="ECO:0000313" key="11">
    <source>
        <dbReference type="EMBL" id="SAM48505.1"/>
    </source>
</evidence>
<dbReference type="Proteomes" id="UP001139644">
    <property type="component" value="Unassembled WGS sequence"/>
</dbReference>
<gene>
    <name evidence="7" type="ORF">AWT83_12085</name>
    <name evidence="9" type="ORF">B1P95_04605</name>
    <name evidence="10" type="ORF">DKP91_11110</name>
    <name evidence="11" type="ORF">DTPHA_601951</name>
    <name evidence="6" type="ORF">GBM73_02410</name>
    <name evidence="8" type="ORF">KYX88_09250</name>
</gene>
<evidence type="ECO:0000313" key="15">
    <source>
        <dbReference type="Proteomes" id="UP000249070"/>
    </source>
</evidence>
<feature type="domain" description="Flavin reductase like" evidence="5">
    <location>
        <begin position="20"/>
        <end position="170"/>
    </location>
</feature>
<evidence type="ECO:0000313" key="7">
    <source>
        <dbReference type="EMBL" id="KWX19173.1"/>
    </source>
</evidence>
<dbReference type="Proteomes" id="UP000191171">
    <property type="component" value="Unassembled WGS sequence"/>
</dbReference>
<sequence>MFERSPSELTERENYKLLIGSVIPRPVAVVTTKSAKDIVNIAPFSYFNIVSSNRPILSLAIQRKQDAVKDTAKNILETREAVIHILDEDNVEEVNKTAANLPNEESELYLTDLTLTDSVIISVPALTEAKVRFETSLYEHVEIRNKNKVTADLFLLEVQKYHLNETVYDDKTGRIDPRKLNAVSRLAGNDYAAIGEIFTIARPE</sequence>
<evidence type="ECO:0000313" key="8">
    <source>
        <dbReference type="EMBL" id="MBX4222998.1"/>
    </source>
</evidence>
<evidence type="ECO:0000313" key="16">
    <source>
        <dbReference type="Proteomes" id="UP000469871"/>
    </source>
</evidence>
<dbReference type="SUPFAM" id="SSF50475">
    <property type="entry name" value="FMN-binding split barrel"/>
    <property type="match status" value="1"/>
</dbReference>
<dbReference type="GO" id="GO:0042602">
    <property type="term" value="F:riboflavin reductase (NADPH) activity"/>
    <property type="evidence" value="ECO:0007669"/>
    <property type="project" value="UniProtKB-EC"/>
</dbReference>
<reference evidence="8" key="6">
    <citation type="journal article" date="2022" name="J. Anim. Sci.">
        <title>Whole genome sequence analyses-based assessment of virulence potential and antimicrobial susceptibilities and resistance of Enterococcus faecium strains isolated from commercial swine and cattle probiotic products.</title>
        <authorList>
            <person name="Shridhar P.B."/>
            <person name="Amachawadi R.G."/>
            <person name="Tokach M."/>
            <person name="Patel I."/>
            <person name="Gangiredla J."/>
            <person name="Mammel M."/>
            <person name="Nagaraja T.G."/>
        </authorList>
    </citation>
    <scope>NUCLEOTIDE SEQUENCE</scope>
    <source>
        <strain evidence="8">EF215</strain>
    </source>
</reference>
<dbReference type="OMA" id="KSPNPNW"/>
<reference evidence="11 13" key="2">
    <citation type="submission" date="2016-04" db="EMBL/GenBank/DDBJ databases">
        <authorList>
            <person name="Millard A."/>
        </authorList>
    </citation>
    <scope>NUCLEOTIDE SEQUENCE [LARGE SCALE GENOMIC DNA]</scope>
    <source>
        <strain evidence="11">Isolate 22</strain>
    </source>
</reference>
<evidence type="ECO:0000256" key="2">
    <source>
        <dbReference type="ARBA" id="ARBA00022630"/>
    </source>
</evidence>
<dbReference type="AlphaFoldDB" id="A0A133CKD9"/>
<dbReference type="GeneID" id="66454375"/>
<dbReference type="EMBL" id="MVGJ01000020">
    <property type="protein sequence ID" value="OOL83268.1"/>
    <property type="molecule type" value="Genomic_DNA"/>
</dbReference>
<dbReference type="EMBL" id="FKLM01000036">
    <property type="protein sequence ID" value="SAM48505.1"/>
    <property type="molecule type" value="Genomic_DNA"/>
</dbReference>
<dbReference type="Proteomes" id="UP000249070">
    <property type="component" value="Unassembled WGS sequence"/>
</dbReference>
<accession>A0A133CKD9</accession>
<evidence type="ECO:0000313" key="10">
    <source>
        <dbReference type="EMBL" id="PZM55123.1"/>
    </source>
</evidence>
<evidence type="ECO:0000259" key="5">
    <source>
        <dbReference type="SMART" id="SM00903"/>
    </source>
</evidence>
<dbReference type="Proteomes" id="UP000469871">
    <property type="component" value="Unassembled WGS sequence"/>
</dbReference>
<dbReference type="SMART" id="SM00903">
    <property type="entry name" value="Flavin_Reduct"/>
    <property type="match status" value="1"/>
</dbReference>
<comment type="similarity">
    <text evidence="4">Belongs to the flavoredoxin family.</text>
</comment>
<dbReference type="InterPro" id="IPR012349">
    <property type="entry name" value="Split_barrel_FMN-bd"/>
</dbReference>
<evidence type="ECO:0000313" key="14">
    <source>
        <dbReference type="Proteomes" id="UP000191171"/>
    </source>
</evidence>
<dbReference type="Proteomes" id="UP000183509">
    <property type="component" value="Unassembled WGS sequence"/>
</dbReference>
<dbReference type="PATRIC" id="fig|1352.1358.peg.1709"/>
<reference evidence="9 14" key="3">
    <citation type="submission" date="2017-02" db="EMBL/GenBank/DDBJ databases">
        <title>Clonality and virulence of isolates of VRE in Hematopoietic Stem Cell Transplanted (HSCT) patients.</title>
        <authorList>
            <person name="Marchi A.P."/>
            <person name="Martins R.C."/>
            <person name="Marie S.K."/>
            <person name="Levin A.S."/>
            <person name="Costa S.F."/>
        </authorList>
    </citation>
    <scope>NUCLEOTIDE SEQUENCE [LARGE SCALE GENOMIC DNA]</scope>
    <source>
        <strain evidence="9 14">LIM1759</strain>
    </source>
</reference>
<evidence type="ECO:0000256" key="3">
    <source>
        <dbReference type="ARBA" id="ARBA00022643"/>
    </source>
</evidence>
<evidence type="ECO:0000313" key="9">
    <source>
        <dbReference type="EMBL" id="OOL83268.1"/>
    </source>
</evidence>
<keyword evidence="11" id="KW-0560">Oxidoreductase</keyword>